<accession>A0A7V8FII7</accession>
<evidence type="ECO:0000313" key="3">
    <source>
        <dbReference type="Proteomes" id="UP000487117"/>
    </source>
</evidence>
<reference evidence="3" key="1">
    <citation type="journal article" date="2020" name="MBio">
        <title>Horizontal gene transfer to a defensive symbiont with a reduced genome amongst a multipartite beetle microbiome.</title>
        <authorList>
            <person name="Waterworth S.C."/>
            <person name="Florez L.V."/>
            <person name="Rees E.R."/>
            <person name="Hertweck C."/>
            <person name="Kaltenpoth M."/>
            <person name="Kwan J.C."/>
        </authorList>
    </citation>
    <scope>NUCLEOTIDE SEQUENCE [LARGE SCALE GENOMIC DNA]</scope>
</reference>
<evidence type="ECO:0000259" key="1">
    <source>
        <dbReference type="Pfam" id="PF13503"/>
    </source>
</evidence>
<dbReference type="Pfam" id="PF13503">
    <property type="entry name" value="DUF4123"/>
    <property type="match status" value="1"/>
</dbReference>
<proteinExistence type="predicted"/>
<dbReference type="EMBL" id="WNDS01000001">
    <property type="protein sequence ID" value="KAF1016775.1"/>
    <property type="molecule type" value="Genomic_DNA"/>
</dbReference>
<dbReference type="Proteomes" id="UP000487117">
    <property type="component" value="Unassembled WGS sequence"/>
</dbReference>
<protein>
    <recommendedName>
        <fullName evidence="1">DUF4123 domain-containing protein</fullName>
    </recommendedName>
</protein>
<comment type="caution">
    <text evidence="2">The sequence shown here is derived from an EMBL/GenBank/DDBJ whole genome shotgun (WGS) entry which is preliminary data.</text>
</comment>
<gene>
    <name evidence="2" type="ORF">GAK31_00033</name>
</gene>
<sequence length="299" mass="33404">MPRYAVIDSAQRPHFDERLSRLGARCCSLFEGHAEASLGDIAALLVAYPETGTDVSPTLAVEIAQLATDRPAVSLYWSALDLQALARHFRAFHLARVPERGGSEMLLRWYDTRILPALMDVFTPAQRAALLQGIQCGQYYDRFGDLHELAWTGLPDGELPALPPLQLDPAQYQALLEACEPDVVIAQLRRVIPDEMRRLERRVLYSFVSAAVQDTLAHGVQQTDDHVQYALLALYTSGGFRSHPAVVQRMARHRDAHEQPFSDWVIDLPEDIWLSGTPLWEGDVAHTPAPPPAEAGEWR</sequence>
<name>A0A7V8FII7_STEMA</name>
<feature type="domain" description="DUF4123" evidence="1">
    <location>
        <begin position="4"/>
        <end position="128"/>
    </location>
</feature>
<dbReference type="AlphaFoldDB" id="A0A7V8FII7"/>
<organism evidence="2 3">
    <name type="scientific">Stenotrophomonas maltophilia</name>
    <name type="common">Pseudomonas maltophilia</name>
    <name type="synonym">Xanthomonas maltophilia</name>
    <dbReference type="NCBI Taxonomy" id="40324"/>
    <lineage>
        <taxon>Bacteria</taxon>
        <taxon>Pseudomonadati</taxon>
        <taxon>Pseudomonadota</taxon>
        <taxon>Gammaproteobacteria</taxon>
        <taxon>Lysobacterales</taxon>
        <taxon>Lysobacteraceae</taxon>
        <taxon>Stenotrophomonas</taxon>
        <taxon>Stenotrophomonas maltophilia group</taxon>
    </lineage>
</organism>
<evidence type="ECO:0000313" key="2">
    <source>
        <dbReference type="EMBL" id="KAF1016775.1"/>
    </source>
</evidence>
<dbReference type="InterPro" id="IPR025391">
    <property type="entry name" value="DUF4123"/>
</dbReference>